<dbReference type="OrthoDB" id="77251at2759"/>
<accession>A0A427YE86</accession>
<dbReference type="EMBL" id="RSCD01000013">
    <property type="protein sequence ID" value="RSH89471.1"/>
    <property type="molecule type" value="Genomic_DNA"/>
</dbReference>
<dbReference type="SUPFAM" id="SSF101278">
    <property type="entry name" value="N-terminal domain of adenylylcyclase associated protein, CAP"/>
    <property type="match status" value="1"/>
</dbReference>
<dbReference type="GO" id="GO:0019933">
    <property type="term" value="P:cAMP-mediated signaling"/>
    <property type="evidence" value="ECO:0007669"/>
    <property type="project" value="TreeGrafter"/>
</dbReference>
<dbReference type="Gene3D" id="1.25.40.330">
    <property type="entry name" value="Adenylate cyclase-associated CAP, N-terminal domain"/>
    <property type="match status" value="1"/>
</dbReference>
<dbReference type="PANTHER" id="PTHR10652">
    <property type="entry name" value="ADENYLYL CYCLASE-ASSOCIATED PROTEIN"/>
    <property type="match status" value="1"/>
</dbReference>
<dbReference type="InterPro" id="IPR028417">
    <property type="entry name" value="CAP_CS_C"/>
</dbReference>
<dbReference type="InterPro" id="IPR053950">
    <property type="entry name" value="CAP_N"/>
</dbReference>
<dbReference type="GO" id="GO:0005737">
    <property type="term" value="C:cytoplasm"/>
    <property type="evidence" value="ECO:0007669"/>
    <property type="project" value="TreeGrafter"/>
</dbReference>
<sequence length="517" mass="54154">MHSLSTILVSKASPSLPARPRSPLTCPAVTSRLEDVATTQSSQTSSSLRSPTANAHDSLANHVNAPSAPAPPPPPPPPPAAAAEELTPAVKAYAEDIIAGPLADFVSKSKEIGGVVEQQASPILPARPLLIAHVKPASPNSLAPLLKPQADEMQAIMEAKDKLGRGKEGREWGACLSVMGEGVSAWGWVQVEPAPAPFVAEMKNAAQFWADRVTKQFKDSNPAAVAWGKSFIALLDALQAYVKQWQTTGVTWNPKGSPTPTSMLTAGAAPSAPGPPPPPPPPPAGAPAASAPAGGHAALLADLNRGGTVTSGLRKVDASQMTHKNPELRATGAVPDTKKTPPAVKAKPGSLAQTPKKPPRLELEDGNKWMVEYQEDNKNIVIDHTELHQTVHIFNCKNSVIKISGKINAVVMVACKKTAIVMESAVSSLSITSSPSFEVQITGSLPTVQIDTTDSGQVYLSKACMEVVEIITSKTSSINISVPTGEGGDFEERPVPEQMKSKIVKGKLVTEIVEHAA</sequence>
<feature type="region of interest" description="Disordered" evidence="2">
    <location>
        <begin position="1"/>
        <end position="82"/>
    </location>
</feature>
<dbReference type="SUPFAM" id="SSF69340">
    <property type="entry name" value="C-terminal domain of adenylylcyclase associated protein"/>
    <property type="match status" value="1"/>
</dbReference>
<dbReference type="Proteomes" id="UP000279259">
    <property type="component" value="Unassembled WGS sequence"/>
</dbReference>
<dbReference type="Pfam" id="PF21938">
    <property type="entry name" value="CAP_N"/>
    <property type="match status" value="1"/>
</dbReference>
<protein>
    <recommendedName>
        <fullName evidence="3">C-CAP/cofactor C-like domain-containing protein</fullName>
    </recommendedName>
</protein>
<comment type="similarity">
    <text evidence="1">Belongs to the CAP family.</text>
</comment>
<feature type="region of interest" description="Disordered" evidence="2">
    <location>
        <begin position="250"/>
        <end position="294"/>
    </location>
</feature>
<evidence type="ECO:0000256" key="2">
    <source>
        <dbReference type="SAM" id="MobiDB-lite"/>
    </source>
</evidence>
<dbReference type="InterPro" id="IPR036222">
    <property type="entry name" value="CAP_N_sf"/>
</dbReference>
<feature type="compositionally biased region" description="Low complexity" evidence="2">
    <location>
        <begin position="38"/>
        <end position="47"/>
    </location>
</feature>
<name>A0A427YE86_9TREE</name>
<evidence type="ECO:0000313" key="4">
    <source>
        <dbReference type="EMBL" id="RSH89471.1"/>
    </source>
</evidence>
<dbReference type="InterPro" id="IPR016098">
    <property type="entry name" value="CAP/MinC_C"/>
</dbReference>
<proteinExistence type="inferred from homology"/>
<feature type="region of interest" description="Disordered" evidence="2">
    <location>
        <begin position="317"/>
        <end position="360"/>
    </location>
</feature>
<evidence type="ECO:0000313" key="5">
    <source>
        <dbReference type="Proteomes" id="UP000279259"/>
    </source>
</evidence>
<dbReference type="InterPro" id="IPR017901">
    <property type="entry name" value="C-CAP_CF_C-like"/>
</dbReference>
<dbReference type="SMART" id="SM00673">
    <property type="entry name" value="CARP"/>
    <property type="match status" value="2"/>
</dbReference>
<organism evidence="4 5">
    <name type="scientific">Saitozyma podzolica</name>
    <dbReference type="NCBI Taxonomy" id="1890683"/>
    <lineage>
        <taxon>Eukaryota</taxon>
        <taxon>Fungi</taxon>
        <taxon>Dikarya</taxon>
        <taxon>Basidiomycota</taxon>
        <taxon>Agaricomycotina</taxon>
        <taxon>Tremellomycetes</taxon>
        <taxon>Tremellales</taxon>
        <taxon>Trimorphomycetaceae</taxon>
        <taxon>Saitozyma</taxon>
    </lineage>
</organism>
<dbReference type="InterPro" id="IPR001837">
    <property type="entry name" value="Adenylate_cyclase-assoc_CAP"/>
</dbReference>
<keyword evidence="5" id="KW-1185">Reference proteome</keyword>
<evidence type="ECO:0000256" key="1">
    <source>
        <dbReference type="ARBA" id="ARBA00007659"/>
    </source>
</evidence>
<dbReference type="GO" id="GO:0008179">
    <property type="term" value="F:adenylate cyclase binding"/>
    <property type="evidence" value="ECO:0007669"/>
    <property type="project" value="TreeGrafter"/>
</dbReference>
<dbReference type="GO" id="GO:0007015">
    <property type="term" value="P:actin filament organization"/>
    <property type="evidence" value="ECO:0007669"/>
    <property type="project" value="TreeGrafter"/>
</dbReference>
<dbReference type="AlphaFoldDB" id="A0A427YE86"/>
<dbReference type="InterPro" id="IPR036223">
    <property type="entry name" value="CAP_C_sf"/>
</dbReference>
<feature type="compositionally biased region" description="Pro residues" evidence="2">
    <location>
        <begin position="68"/>
        <end position="80"/>
    </location>
</feature>
<reference evidence="4 5" key="1">
    <citation type="submission" date="2018-11" db="EMBL/GenBank/DDBJ databases">
        <title>Genome sequence of Saitozyma podzolica DSM 27192.</title>
        <authorList>
            <person name="Aliyu H."/>
            <person name="Gorte O."/>
            <person name="Ochsenreither K."/>
        </authorList>
    </citation>
    <scope>NUCLEOTIDE SEQUENCE [LARGE SCALE GENOMIC DNA]</scope>
    <source>
        <strain evidence="4 5">DSM 27192</strain>
    </source>
</reference>
<dbReference type="PROSITE" id="PS01089">
    <property type="entry name" value="CAP_2"/>
    <property type="match status" value="1"/>
</dbReference>
<dbReference type="Pfam" id="PF08603">
    <property type="entry name" value="CAP_C"/>
    <property type="match status" value="1"/>
</dbReference>
<dbReference type="InterPro" id="IPR013912">
    <property type="entry name" value="Adenylate_cyclase-assoc_CAP_C"/>
</dbReference>
<dbReference type="PANTHER" id="PTHR10652:SF0">
    <property type="entry name" value="ADENYLYL CYCLASE-ASSOCIATED PROTEIN"/>
    <property type="match status" value="1"/>
</dbReference>
<dbReference type="PROSITE" id="PS51329">
    <property type="entry name" value="C_CAP_COFACTOR_C"/>
    <property type="match status" value="1"/>
</dbReference>
<dbReference type="InterPro" id="IPR006599">
    <property type="entry name" value="CARP_motif"/>
</dbReference>
<feature type="compositionally biased region" description="Polar residues" evidence="2">
    <location>
        <begin position="250"/>
        <end position="264"/>
    </location>
</feature>
<evidence type="ECO:0000259" key="3">
    <source>
        <dbReference type="PROSITE" id="PS51329"/>
    </source>
</evidence>
<feature type="domain" description="C-CAP/cofactor C-like" evidence="3">
    <location>
        <begin position="358"/>
        <end position="495"/>
    </location>
</feature>
<dbReference type="GO" id="GO:0003779">
    <property type="term" value="F:actin binding"/>
    <property type="evidence" value="ECO:0007669"/>
    <property type="project" value="InterPro"/>
</dbReference>
<comment type="caution">
    <text evidence="4">The sequence shown here is derived from an EMBL/GenBank/DDBJ whole genome shotgun (WGS) entry which is preliminary data.</text>
</comment>
<feature type="compositionally biased region" description="Low complexity" evidence="2">
    <location>
        <begin position="10"/>
        <end position="24"/>
    </location>
</feature>
<dbReference type="Gene3D" id="2.160.20.70">
    <property type="match status" value="1"/>
</dbReference>
<gene>
    <name evidence="4" type="ORF">EHS25_002020</name>
</gene>
<dbReference type="STRING" id="1890683.A0A427YE86"/>
<feature type="compositionally biased region" description="Pro residues" evidence="2">
    <location>
        <begin position="272"/>
        <end position="285"/>
    </location>
</feature>